<gene>
    <name evidence="1" type="ORF">K488DRAFT_51205</name>
</gene>
<evidence type="ECO:0000313" key="2">
    <source>
        <dbReference type="Proteomes" id="UP000814128"/>
    </source>
</evidence>
<dbReference type="EMBL" id="MU273566">
    <property type="protein sequence ID" value="KAI0031810.1"/>
    <property type="molecule type" value="Genomic_DNA"/>
</dbReference>
<name>A0ACB8QJL1_9AGAM</name>
<keyword evidence="2" id="KW-1185">Reference proteome</keyword>
<accession>A0ACB8QJL1</accession>
<comment type="caution">
    <text evidence="1">The sequence shown here is derived from an EMBL/GenBank/DDBJ whole genome shotgun (WGS) entry which is preliminary data.</text>
</comment>
<reference evidence="1" key="1">
    <citation type="submission" date="2021-02" db="EMBL/GenBank/DDBJ databases">
        <authorList>
            <consortium name="DOE Joint Genome Institute"/>
            <person name="Ahrendt S."/>
            <person name="Looney B.P."/>
            <person name="Miyauchi S."/>
            <person name="Morin E."/>
            <person name="Drula E."/>
            <person name="Courty P.E."/>
            <person name="Chicoki N."/>
            <person name="Fauchery L."/>
            <person name="Kohler A."/>
            <person name="Kuo A."/>
            <person name="Labutti K."/>
            <person name="Pangilinan J."/>
            <person name="Lipzen A."/>
            <person name="Riley R."/>
            <person name="Andreopoulos W."/>
            <person name="He G."/>
            <person name="Johnson J."/>
            <person name="Barry K.W."/>
            <person name="Grigoriev I.V."/>
            <person name="Nagy L."/>
            <person name="Hibbett D."/>
            <person name="Henrissat B."/>
            <person name="Matheny P.B."/>
            <person name="Labbe J."/>
            <person name="Martin F."/>
        </authorList>
    </citation>
    <scope>NUCLEOTIDE SEQUENCE</scope>
    <source>
        <strain evidence="1">EC-137</strain>
    </source>
</reference>
<reference evidence="1" key="2">
    <citation type="journal article" date="2022" name="New Phytol.">
        <title>Evolutionary transition to the ectomycorrhizal habit in the genomes of a hyperdiverse lineage of mushroom-forming fungi.</title>
        <authorList>
            <person name="Looney B."/>
            <person name="Miyauchi S."/>
            <person name="Morin E."/>
            <person name="Drula E."/>
            <person name="Courty P.E."/>
            <person name="Kohler A."/>
            <person name="Kuo A."/>
            <person name="LaButti K."/>
            <person name="Pangilinan J."/>
            <person name="Lipzen A."/>
            <person name="Riley R."/>
            <person name="Andreopoulos W."/>
            <person name="He G."/>
            <person name="Johnson J."/>
            <person name="Nolan M."/>
            <person name="Tritt A."/>
            <person name="Barry K.W."/>
            <person name="Grigoriev I.V."/>
            <person name="Nagy L.G."/>
            <person name="Hibbett D."/>
            <person name="Henrissat B."/>
            <person name="Matheny P.B."/>
            <person name="Labbe J."/>
            <person name="Martin F.M."/>
        </authorList>
    </citation>
    <scope>NUCLEOTIDE SEQUENCE</scope>
    <source>
        <strain evidence="1">EC-137</strain>
    </source>
</reference>
<evidence type="ECO:0000313" key="1">
    <source>
        <dbReference type="EMBL" id="KAI0031810.1"/>
    </source>
</evidence>
<sequence>MSSTNSSSVELLTSLLRDTLRVLINDNRIFIGTFVGTDKAMNILLVNTDEFRLGPDENPNGRFVGQVLIPWEFVQKVEVQAVRDSGEQLGAETGAESPYM</sequence>
<proteinExistence type="predicted"/>
<organism evidence="1 2">
    <name type="scientific">Vararia minispora EC-137</name>
    <dbReference type="NCBI Taxonomy" id="1314806"/>
    <lineage>
        <taxon>Eukaryota</taxon>
        <taxon>Fungi</taxon>
        <taxon>Dikarya</taxon>
        <taxon>Basidiomycota</taxon>
        <taxon>Agaricomycotina</taxon>
        <taxon>Agaricomycetes</taxon>
        <taxon>Russulales</taxon>
        <taxon>Lachnocladiaceae</taxon>
        <taxon>Vararia</taxon>
    </lineage>
</organism>
<dbReference type="Proteomes" id="UP000814128">
    <property type="component" value="Unassembled WGS sequence"/>
</dbReference>
<protein>
    <submittedName>
        <fullName evidence="1">Uncharacterized protein</fullName>
    </submittedName>
</protein>